<dbReference type="Proteomes" id="UP000694548">
    <property type="component" value="Chromosome sgr04"/>
</dbReference>
<proteinExistence type="predicted"/>
<name>A0A8C6LG16_NOTFU</name>
<reference evidence="1" key="1">
    <citation type="submission" date="2014-08" db="EMBL/GenBank/DDBJ databases">
        <authorList>
            <person name="Senf B."/>
            <person name="Petzold A."/>
            <person name="Downie B.R."/>
            <person name="Koch P."/>
            <person name="Platzer M."/>
        </authorList>
    </citation>
    <scope>NUCLEOTIDE SEQUENCE [LARGE SCALE GENOMIC DNA]</scope>
    <source>
        <strain evidence="1">GRZ</strain>
    </source>
</reference>
<reference evidence="1" key="3">
    <citation type="submission" date="2025-09" db="UniProtKB">
        <authorList>
            <consortium name="Ensembl"/>
        </authorList>
    </citation>
    <scope>IDENTIFICATION</scope>
</reference>
<keyword evidence="2" id="KW-1185">Reference proteome</keyword>
<dbReference type="AlphaFoldDB" id="A0A8C6LG16"/>
<sequence length="115" mass="13224">MFFRIPRLTPGYIRYLQTQAAQTMLQNHEGSAMPRVAILLGLMGVAMSGYSSRQLTLHHKPSELFQLFQAHDTIQPNADLLFKACHINEFFSVSNMEQEVNKNTYFGKTHNTHRI</sequence>
<protein>
    <submittedName>
        <fullName evidence="1">Uncharacterized protein</fullName>
    </submittedName>
</protein>
<dbReference type="Ensembl" id="ENSNFUT00015020708.1">
    <property type="protein sequence ID" value="ENSNFUP00015019782.1"/>
    <property type="gene ID" value="ENSNFUG00015009565.1"/>
</dbReference>
<dbReference type="GeneTree" id="ENSGT00940000175191"/>
<accession>A0A8C6LG16</accession>
<organism evidence="1 2">
    <name type="scientific">Nothobranchius furzeri</name>
    <name type="common">Turquoise killifish</name>
    <dbReference type="NCBI Taxonomy" id="105023"/>
    <lineage>
        <taxon>Eukaryota</taxon>
        <taxon>Metazoa</taxon>
        <taxon>Chordata</taxon>
        <taxon>Craniata</taxon>
        <taxon>Vertebrata</taxon>
        <taxon>Euteleostomi</taxon>
        <taxon>Actinopterygii</taxon>
        <taxon>Neopterygii</taxon>
        <taxon>Teleostei</taxon>
        <taxon>Neoteleostei</taxon>
        <taxon>Acanthomorphata</taxon>
        <taxon>Ovalentaria</taxon>
        <taxon>Atherinomorphae</taxon>
        <taxon>Cyprinodontiformes</taxon>
        <taxon>Nothobranchiidae</taxon>
        <taxon>Nothobranchius</taxon>
    </lineage>
</organism>
<evidence type="ECO:0000313" key="1">
    <source>
        <dbReference type="Ensembl" id="ENSNFUP00015019782.1"/>
    </source>
</evidence>
<evidence type="ECO:0000313" key="2">
    <source>
        <dbReference type="Proteomes" id="UP000694548"/>
    </source>
</evidence>
<reference evidence="1" key="2">
    <citation type="submission" date="2025-08" db="UniProtKB">
        <authorList>
            <consortium name="Ensembl"/>
        </authorList>
    </citation>
    <scope>IDENTIFICATION</scope>
</reference>